<proteinExistence type="predicted"/>
<accession>A0ACC2UQK8</accession>
<comment type="caution">
    <text evidence="1">The sequence shown here is derived from an EMBL/GenBank/DDBJ whole genome shotgun (WGS) entry which is preliminary data.</text>
</comment>
<evidence type="ECO:0000313" key="1">
    <source>
        <dbReference type="EMBL" id="KAJ9089113.1"/>
    </source>
</evidence>
<keyword evidence="2" id="KW-1185">Reference proteome</keyword>
<protein>
    <submittedName>
        <fullName evidence="1">Uncharacterized protein</fullName>
    </submittedName>
</protein>
<reference evidence="1" key="1">
    <citation type="submission" date="2022-04" db="EMBL/GenBank/DDBJ databases">
        <title>Genome of the entomopathogenic fungus Entomophthora muscae.</title>
        <authorList>
            <person name="Elya C."/>
            <person name="Lovett B.R."/>
            <person name="Lee E."/>
            <person name="Macias A.M."/>
            <person name="Hajek A.E."/>
            <person name="De Bivort B.L."/>
            <person name="Kasson M.T."/>
            <person name="De Fine Licht H.H."/>
            <person name="Stajich J.E."/>
        </authorList>
    </citation>
    <scope>NUCLEOTIDE SEQUENCE</scope>
    <source>
        <strain evidence="1">Berkeley</strain>
    </source>
</reference>
<dbReference type="Proteomes" id="UP001165960">
    <property type="component" value="Unassembled WGS sequence"/>
</dbReference>
<organism evidence="1 2">
    <name type="scientific">Entomophthora muscae</name>
    <dbReference type="NCBI Taxonomy" id="34485"/>
    <lineage>
        <taxon>Eukaryota</taxon>
        <taxon>Fungi</taxon>
        <taxon>Fungi incertae sedis</taxon>
        <taxon>Zoopagomycota</taxon>
        <taxon>Entomophthoromycotina</taxon>
        <taxon>Entomophthoromycetes</taxon>
        <taxon>Entomophthorales</taxon>
        <taxon>Entomophthoraceae</taxon>
        <taxon>Entomophthora</taxon>
    </lineage>
</organism>
<gene>
    <name evidence="1" type="ORF">DSO57_1016209</name>
</gene>
<name>A0ACC2UQK8_9FUNG</name>
<evidence type="ECO:0000313" key="2">
    <source>
        <dbReference type="Proteomes" id="UP001165960"/>
    </source>
</evidence>
<sequence length="94" mass="10064">MTPPLILRPKHPQESVAASESTSTQIFGMICKDLAGFAFDFGNSLPSENGSGSISTHSGLLYLSVIDPGMNSSQHDPLSHSVFPMSDHHPFPII</sequence>
<dbReference type="EMBL" id="QTSX02000065">
    <property type="protein sequence ID" value="KAJ9089113.1"/>
    <property type="molecule type" value="Genomic_DNA"/>
</dbReference>